<evidence type="ECO:0000256" key="3">
    <source>
        <dbReference type="ARBA" id="ARBA00022741"/>
    </source>
</evidence>
<dbReference type="Gene3D" id="3.40.1190.10">
    <property type="entry name" value="Mur-like, catalytic domain"/>
    <property type="match status" value="1"/>
</dbReference>
<keyword evidence="2" id="KW-0436">Ligase</keyword>
<evidence type="ECO:0000256" key="4">
    <source>
        <dbReference type="ARBA" id="ARBA00022840"/>
    </source>
</evidence>
<keyword evidence="3" id="KW-0547">Nucleotide-binding</keyword>
<dbReference type="EMBL" id="JABVEC010000045">
    <property type="protein sequence ID" value="MBC6470645.1"/>
    <property type="molecule type" value="Genomic_DNA"/>
</dbReference>
<name>A0ABR7M0K8_9ACTN</name>
<keyword evidence="4" id="KW-0067">ATP-binding</keyword>
<evidence type="ECO:0000256" key="2">
    <source>
        <dbReference type="ARBA" id="ARBA00022598"/>
    </source>
</evidence>
<comment type="caution">
    <text evidence="5">The sequence shown here is derived from an EMBL/GenBank/DDBJ whole genome shotgun (WGS) entry which is preliminary data.</text>
</comment>
<accession>A0ABR7M0K8</accession>
<sequence>MGFDGLDDVSSSGASASCTPSRVFFREWDARAPGDRRSLDRARALIEALRINTAGIPVLTVVGSKGKGTAAAYASAVVSAAGRRVVTITSPHYRTVRERIRVDGSAVSAAGLAALAGRISGGMARLPAPRGGYLAPSGLFIVAGVLHALDLDADALVVEAGRGGRSDEASLFPPTVAAVTPVFEEHLGELGDSVADIARDKASVIGPNTLAVLSAPQRDDVEPVLRAAVAEASGGRTAYEPARPGDVPDVPPGPLPGGLGAANAELGYLAARRLLELTGGTRPAAEPLRAVLSSMSLPGRLSWHPVPEAPVSVLLDQAVNGPGAAAARTAARSRGGADHVLVSLSDDKDLDGVIAALRGLPVTFVRLDRPHLGFTRPVPAHWTVLGEHELTVRALTRLGGRVIALGNVSFVARMLELLDVSAEPLFTLVRRVDRHPNDH</sequence>
<dbReference type="InterPro" id="IPR001645">
    <property type="entry name" value="Folylpolyglutamate_synth"/>
</dbReference>
<proteinExistence type="inferred from homology"/>
<dbReference type="Proteomes" id="UP000805614">
    <property type="component" value="Unassembled WGS sequence"/>
</dbReference>
<organism evidence="5 6">
    <name type="scientific">Actinomadura alba</name>
    <dbReference type="NCBI Taxonomy" id="406431"/>
    <lineage>
        <taxon>Bacteria</taxon>
        <taxon>Bacillati</taxon>
        <taxon>Actinomycetota</taxon>
        <taxon>Actinomycetes</taxon>
        <taxon>Streptosporangiales</taxon>
        <taxon>Thermomonosporaceae</taxon>
        <taxon>Actinomadura</taxon>
    </lineage>
</organism>
<dbReference type="PANTHER" id="PTHR11136">
    <property type="entry name" value="FOLYLPOLYGLUTAMATE SYNTHASE-RELATED"/>
    <property type="match status" value="1"/>
</dbReference>
<comment type="similarity">
    <text evidence="1">Belongs to the folylpolyglutamate synthase family.</text>
</comment>
<evidence type="ECO:0000256" key="1">
    <source>
        <dbReference type="ARBA" id="ARBA00008276"/>
    </source>
</evidence>
<keyword evidence="6" id="KW-1185">Reference proteome</keyword>
<dbReference type="PANTHER" id="PTHR11136:SF0">
    <property type="entry name" value="DIHYDROFOLATE SYNTHETASE-RELATED"/>
    <property type="match status" value="1"/>
</dbReference>
<dbReference type="SUPFAM" id="SSF53623">
    <property type="entry name" value="MurD-like peptide ligases, catalytic domain"/>
    <property type="match status" value="1"/>
</dbReference>
<dbReference type="InterPro" id="IPR036565">
    <property type="entry name" value="Mur-like_cat_sf"/>
</dbReference>
<gene>
    <name evidence="5" type="ORF">HKK74_34905</name>
</gene>
<evidence type="ECO:0000313" key="5">
    <source>
        <dbReference type="EMBL" id="MBC6470645.1"/>
    </source>
</evidence>
<dbReference type="RefSeq" id="WP_187247688.1">
    <property type="nucleotide sequence ID" value="NZ_BAAAOK010000012.1"/>
</dbReference>
<evidence type="ECO:0000313" key="6">
    <source>
        <dbReference type="Proteomes" id="UP000805614"/>
    </source>
</evidence>
<reference evidence="5 6" key="1">
    <citation type="submission" date="2020-06" db="EMBL/GenBank/DDBJ databases">
        <title>Actinomadura xiongansis sp. nov., isolated from soil of Baiyangdian.</title>
        <authorList>
            <person name="Zhang X."/>
        </authorList>
    </citation>
    <scope>NUCLEOTIDE SEQUENCE [LARGE SCALE GENOMIC DNA]</scope>
    <source>
        <strain evidence="5 6">HBUM206468</strain>
    </source>
</reference>
<protein>
    <submittedName>
        <fullName evidence="5">Uncharacterized protein</fullName>
    </submittedName>
</protein>